<protein>
    <submittedName>
        <fullName evidence="3">Unplaced genomic scaffold scaffold_2409, whole genome shotgun sequence</fullName>
    </submittedName>
</protein>
<keyword evidence="4" id="KW-1185">Reference proteome</keyword>
<dbReference type="Proteomes" id="UP000054538">
    <property type="component" value="Unassembled WGS sequence"/>
</dbReference>
<reference evidence="4" key="2">
    <citation type="submission" date="2015-01" db="EMBL/GenBank/DDBJ databases">
        <title>Evolutionary Origins and Diversification of the Mycorrhizal Mutualists.</title>
        <authorList>
            <consortium name="DOE Joint Genome Institute"/>
            <consortium name="Mycorrhizal Genomics Consortium"/>
            <person name="Kohler A."/>
            <person name="Kuo A."/>
            <person name="Nagy L.G."/>
            <person name="Floudas D."/>
            <person name="Copeland A."/>
            <person name="Barry K.W."/>
            <person name="Cichocki N."/>
            <person name="Veneault-Fourrey C."/>
            <person name="LaButti K."/>
            <person name="Lindquist E.A."/>
            <person name="Lipzen A."/>
            <person name="Lundell T."/>
            <person name="Morin E."/>
            <person name="Murat C."/>
            <person name="Riley R."/>
            <person name="Ohm R."/>
            <person name="Sun H."/>
            <person name="Tunlid A."/>
            <person name="Henrissat B."/>
            <person name="Grigoriev I.V."/>
            <person name="Hibbett D.S."/>
            <person name="Martin F."/>
        </authorList>
    </citation>
    <scope>NUCLEOTIDE SEQUENCE [LARGE SCALE GENOMIC DNA]</scope>
    <source>
        <strain evidence="4">Ve08.2h10</strain>
    </source>
</reference>
<gene>
    <name evidence="3" type="ORF">PAXRUDRAFT_835174</name>
    <name evidence="2" type="ORF">PAXRUDRAFT_835825</name>
</gene>
<reference evidence="2" key="3">
    <citation type="submission" date="2015-02" db="EMBL/GenBank/DDBJ databases">
        <title>Evolutionary Origins and Diversification of the Mycorrhizal Mutualists.</title>
        <authorList>
            <consortium name="DOE Joint Genome Institute"/>
            <consortium name="Mycorrhizal Genomics Consortium"/>
            <person name="Kohler A."/>
            <person name="Kuo A."/>
            <person name="Nagy L.G."/>
            <person name="Floudas D."/>
            <person name="Copeland A."/>
            <person name="Barry K.W."/>
            <person name="Cichocki N."/>
            <person name="Veneault-Fourrey C."/>
            <person name="LaButti K."/>
            <person name="Lindquist E.A."/>
            <person name="Lipzen A."/>
            <person name="Lundell T."/>
            <person name="Morin E."/>
            <person name="Murat C."/>
            <person name="Riley R."/>
            <person name="Ohm R."/>
            <person name="Sun H."/>
            <person name="Tunlid A."/>
            <person name="Henrissat B."/>
            <person name="Grigoriev I.V."/>
            <person name="Hibbett D.S."/>
            <person name="Martin F."/>
        </authorList>
    </citation>
    <scope>NUCLEOTIDE SEQUENCE</scope>
    <source>
        <strain evidence="2">Ve08.2h10</strain>
    </source>
</reference>
<dbReference type="HOGENOM" id="CLU_150821_1_0_1"/>
<dbReference type="AlphaFoldDB" id="A0A0D0D4W3"/>
<dbReference type="EMBL" id="KN827231">
    <property type="protein sequence ID" value="KIK76920.1"/>
    <property type="molecule type" value="Genomic_DNA"/>
</dbReference>
<evidence type="ECO:0000313" key="3">
    <source>
        <dbReference type="EMBL" id="KIK76920.1"/>
    </source>
</evidence>
<evidence type="ECO:0000256" key="1">
    <source>
        <dbReference type="SAM" id="SignalP"/>
    </source>
</evidence>
<dbReference type="EMBL" id="KN828392">
    <property type="protein sequence ID" value="KIK75034.1"/>
    <property type="molecule type" value="Genomic_DNA"/>
</dbReference>
<sequence>MKTLLTILATIASLSVYTLVGVHAKCGACPSSLSNNAVLSTQCTKKGITKCLYEDGESTLYCYFNKKGALQKNSNKACPKNGGTANNCNPCGS</sequence>
<evidence type="ECO:0000313" key="2">
    <source>
        <dbReference type="EMBL" id="KIK75034.1"/>
    </source>
</evidence>
<keyword evidence="1" id="KW-0732">Signal</keyword>
<reference evidence="2 4" key="1">
    <citation type="submission" date="2014-04" db="EMBL/GenBank/DDBJ databases">
        <authorList>
            <consortium name="DOE Joint Genome Institute"/>
            <person name="Kuo A."/>
            <person name="Kohler A."/>
            <person name="Jargeat P."/>
            <person name="Nagy L.G."/>
            <person name="Floudas D."/>
            <person name="Copeland A."/>
            <person name="Barry K.W."/>
            <person name="Cichocki N."/>
            <person name="Veneault-Fourrey C."/>
            <person name="LaButti K."/>
            <person name="Lindquist E.A."/>
            <person name="Lipzen A."/>
            <person name="Lundell T."/>
            <person name="Morin E."/>
            <person name="Murat C."/>
            <person name="Sun H."/>
            <person name="Tunlid A."/>
            <person name="Henrissat B."/>
            <person name="Grigoriev I.V."/>
            <person name="Hibbett D.S."/>
            <person name="Martin F."/>
            <person name="Nordberg H.P."/>
            <person name="Cantor M.N."/>
            <person name="Hua S.X."/>
        </authorList>
    </citation>
    <scope>NUCLEOTIDE SEQUENCE [LARGE SCALE GENOMIC DNA]</scope>
    <source>
        <strain evidence="2 4">Ve08.2h10</strain>
    </source>
</reference>
<name>A0A0D0D4W3_9AGAM</name>
<accession>A0A0D0D4W3</accession>
<feature type="chain" id="PRO_5007394768" evidence="1">
    <location>
        <begin position="25"/>
        <end position="93"/>
    </location>
</feature>
<proteinExistence type="predicted"/>
<feature type="signal peptide" evidence="1">
    <location>
        <begin position="1"/>
        <end position="24"/>
    </location>
</feature>
<organism evidence="2 4">
    <name type="scientific">Paxillus rubicundulus Ve08.2h10</name>
    <dbReference type="NCBI Taxonomy" id="930991"/>
    <lineage>
        <taxon>Eukaryota</taxon>
        <taxon>Fungi</taxon>
        <taxon>Dikarya</taxon>
        <taxon>Basidiomycota</taxon>
        <taxon>Agaricomycotina</taxon>
        <taxon>Agaricomycetes</taxon>
        <taxon>Agaricomycetidae</taxon>
        <taxon>Boletales</taxon>
        <taxon>Paxilineae</taxon>
        <taxon>Paxillaceae</taxon>
        <taxon>Paxillus</taxon>
    </lineage>
</organism>
<evidence type="ECO:0000313" key="4">
    <source>
        <dbReference type="Proteomes" id="UP000054538"/>
    </source>
</evidence>